<dbReference type="AlphaFoldDB" id="A0A7T2U795"/>
<accession>A0A7T2U795</accession>
<dbReference type="Proteomes" id="UP000594943">
    <property type="component" value="Chromosome 2"/>
</dbReference>
<organism evidence="2 3">
    <name type="scientific">Burkholderia humptydooensis</name>
    <dbReference type="NCBI Taxonomy" id="430531"/>
    <lineage>
        <taxon>Bacteria</taxon>
        <taxon>Pseudomonadati</taxon>
        <taxon>Pseudomonadota</taxon>
        <taxon>Betaproteobacteria</taxon>
        <taxon>Burkholderiales</taxon>
        <taxon>Burkholderiaceae</taxon>
        <taxon>Burkholderia</taxon>
        <taxon>pseudomallei group</taxon>
    </lineage>
</organism>
<dbReference type="NCBIfam" id="TIGR02243">
    <property type="entry name" value="putative baseplate assembly protein"/>
    <property type="match status" value="1"/>
</dbReference>
<protein>
    <submittedName>
        <fullName evidence="2">Putative baseplate assembly protein</fullName>
    </submittedName>
</protein>
<sequence length="913" mass="95970">MNPLPLPEPKPRASPQPPGSECCGCCAGTAADTPQGLANRDGLSAIAYRIGDHAQFRDSLHAALSQAALPALHALRTRDDDDFTIGLIDAFACAADVLTFYQERIANESYLRTATERVSLQEMSKLIGYRLRPGVAAETWLAFALDTPPAPPPTLAPEPGSFVTGVPSRVTLDAGLKVQSVPGPNETPQTFETLEAVDARPEWNAMRPWMARPRRPRRGDTIAYLAGVRNDLKPGDAVLFVGDEFDRDPASRHWDFRILDDVALDADHDRTRIGWTHGLGEMPAHARLYALRKRAAVFGHNAPMWRSMSGDFRTGYLGGRKDRGDWPNFVLSPAGDGSVDLDAVAAQAVPGRTGRYAVLALGDYHRAAPSTGAAAGSGGWRVTAGAARDILRAGGGGLAGAGAIDPAAAAATGARFSRTGARARGFVELFAIDAADDVSRAEFALSGKVTRLALRGANYARFKWHVRDTAVFVQSEPLVPADHPVTGDVGGARVPVAASADGLLPGRRLVVLGTRVRDGAKVVVHATLVAAHRIDGARCILEIAPPLADALARDSVVVHGNVALASHGETVAQVLGAGDASQAFQRFELKQAPLTYRAAANEIGAAAALAVRIGDVAWHERATLFGAGAAERAYALNTDEQGRTFVAFGDGLRGARLPSGVNNVRASYRKGLGAAGNVRADTLTQLMSRPLGVRSVGNPRAAEGGTDPESADAARRNMPLATRTLGRAVSLVDYEDYARAFSGVAKAQARVLPLPHGATIAITIAGPDGAALSPSSTVWRHLLAALVASGDPHVSVRLLGAALVTFRLGLAIKRDPDYDAPQVLAAVEAALRAACSFDARELAQPVQLSGLIAVAQRVPGVVAVDVTRLYRGAAPAKQTRLLAATARVQDGIALPAELLTLDPAPFDQLEVMP</sequence>
<dbReference type="InterPro" id="IPR011749">
    <property type="entry name" value="CHP02243"/>
</dbReference>
<gene>
    <name evidence="2" type="ORF">I6G56_20955</name>
</gene>
<dbReference type="RefSeq" id="WP_043283148.1">
    <property type="nucleotide sequence ID" value="NZ_CP013382.1"/>
</dbReference>
<proteinExistence type="predicted"/>
<feature type="region of interest" description="Disordered" evidence="1">
    <location>
        <begin position="694"/>
        <end position="714"/>
    </location>
</feature>
<evidence type="ECO:0000313" key="2">
    <source>
        <dbReference type="EMBL" id="QPS46951.1"/>
    </source>
</evidence>
<reference evidence="2 3" key="1">
    <citation type="submission" date="2020-12" db="EMBL/GenBank/DDBJ databases">
        <title>FDA dAtabase for Regulatory Grade micrObial Sequences (FDA-ARGOS): Supporting development and validation of Infectious Disease Dx tests.</title>
        <authorList>
            <person name="Nelson B."/>
            <person name="Plummer A."/>
            <person name="Tallon L."/>
            <person name="Sadzewicz L."/>
            <person name="Zhao X."/>
            <person name="Boylan J."/>
            <person name="Ott S."/>
            <person name="Bowen H."/>
            <person name="Vavikolanu K."/>
            <person name="Mehta A."/>
            <person name="Aluvathingal J."/>
            <person name="Nadendla S."/>
            <person name="Myers T."/>
            <person name="Yan Y."/>
            <person name="Sichtig H."/>
        </authorList>
    </citation>
    <scope>NUCLEOTIDE SEQUENCE [LARGE SCALE GENOMIC DNA]</scope>
    <source>
        <strain evidence="2 3">FDAARGOS_899</strain>
    </source>
</reference>
<evidence type="ECO:0000256" key="1">
    <source>
        <dbReference type="SAM" id="MobiDB-lite"/>
    </source>
</evidence>
<name>A0A7T2U795_9BURK</name>
<evidence type="ECO:0000313" key="3">
    <source>
        <dbReference type="Proteomes" id="UP000594943"/>
    </source>
</evidence>
<dbReference type="EMBL" id="CP065687">
    <property type="protein sequence ID" value="QPS46951.1"/>
    <property type="molecule type" value="Genomic_DNA"/>
</dbReference>
<dbReference type="KEGG" id="bhg:I6G56_20955"/>